<evidence type="ECO:0000256" key="6">
    <source>
        <dbReference type="ARBA" id="ARBA00022723"/>
    </source>
</evidence>
<evidence type="ECO:0000256" key="4">
    <source>
        <dbReference type="ARBA" id="ARBA00022490"/>
    </source>
</evidence>
<dbReference type="Gene3D" id="3.40.50.620">
    <property type="entry name" value="HUPs"/>
    <property type="match status" value="1"/>
</dbReference>
<dbReference type="EMBL" id="JBEVCJ010000016">
    <property type="protein sequence ID" value="MET1256073.1"/>
    <property type="molecule type" value="Genomic_DNA"/>
</dbReference>
<dbReference type="InterPro" id="IPR009080">
    <property type="entry name" value="tRNAsynth_Ia_anticodon-bd"/>
</dbReference>
<keyword evidence="6 12" id="KW-0479">Metal-binding</keyword>
<feature type="short sequence motif" description="'KMSKS' region" evidence="12">
    <location>
        <begin position="266"/>
        <end position="270"/>
    </location>
</feature>
<organism evidence="14 15">
    <name type="scientific">Aliikangiella maris</name>
    <dbReference type="NCBI Taxonomy" id="3162458"/>
    <lineage>
        <taxon>Bacteria</taxon>
        <taxon>Pseudomonadati</taxon>
        <taxon>Pseudomonadota</taxon>
        <taxon>Gammaproteobacteria</taxon>
        <taxon>Oceanospirillales</taxon>
        <taxon>Pleioneaceae</taxon>
        <taxon>Aliikangiella</taxon>
    </lineage>
</organism>
<evidence type="ECO:0000313" key="14">
    <source>
        <dbReference type="EMBL" id="MET1256073.1"/>
    </source>
</evidence>
<comment type="caution">
    <text evidence="14">The sequence shown here is derived from an EMBL/GenBank/DDBJ whole genome shotgun (WGS) entry which is preliminary data.</text>
</comment>
<dbReference type="Pfam" id="PF01406">
    <property type="entry name" value="tRNA-synt_1e"/>
    <property type="match status" value="1"/>
</dbReference>
<dbReference type="Pfam" id="PF23493">
    <property type="entry name" value="CysS_C"/>
    <property type="match status" value="1"/>
</dbReference>
<evidence type="ECO:0000313" key="15">
    <source>
        <dbReference type="Proteomes" id="UP001548189"/>
    </source>
</evidence>
<comment type="similarity">
    <text evidence="2 12">Belongs to the class-I aminoacyl-tRNA synthetase family.</text>
</comment>
<dbReference type="InterPro" id="IPR015803">
    <property type="entry name" value="Cys-tRNA-ligase"/>
</dbReference>
<dbReference type="SUPFAM" id="SSF47323">
    <property type="entry name" value="Anticodon-binding domain of a subclass of class I aminoacyl-tRNA synthetases"/>
    <property type="match status" value="1"/>
</dbReference>
<feature type="short sequence motif" description="'HIGH' region" evidence="12">
    <location>
        <begin position="30"/>
        <end position="40"/>
    </location>
</feature>
<dbReference type="NCBIfam" id="TIGR00435">
    <property type="entry name" value="cysS"/>
    <property type="match status" value="1"/>
</dbReference>
<dbReference type="RefSeq" id="WP_353896658.1">
    <property type="nucleotide sequence ID" value="NZ_JBEVCJ010000016.1"/>
</dbReference>
<dbReference type="PRINTS" id="PR00983">
    <property type="entry name" value="TRNASYNTHCYS"/>
</dbReference>
<feature type="binding site" evidence="12">
    <location>
        <position position="238"/>
    </location>
    <ligand>
        <name>Zn(2+)</name>
        <dbReference type="ChEBI" id="CHEBI:29105"/>
    </ligand>
</feature>
<proteinExistence type="inferred from homology"/>
<comment type="catalytic activity">
    <reaction evidence="12">
        <text>tRNA(Cys) + L-cysteine + ATP = L-cysteinyl-tRNA(Cys) + AMP + diphosphate</text>
        <dbReference type="Rhea" id="RHEA:17773"/>
        <dbReference type="Rhea" id="RHEA-COMP:9661"/>
        <dbReference type="Rhea" id="RHEA-COMP:9679"/>
        <dbReference type="ChEBI" id="CHEBI:30616"/>
        <dbReference type="ChEBI" id="CHEBI:33019"/>
        <dbReference type="ChEBI" id="CHEBI:35235"/>
        <dbReference type="ChEBI" id="CHEBI:78442"/>
        <dbReference type="ChEBI" id="CHEBI:78517"/>
        <dbReference type="ChEBI" id="CHEBI:456215"/>
        <dbReference type="EC" id="6.1.1.16"/>
    </reaction>
</comment>
<keyword evidence="15" id="KW-1185">Reference proteome</keyword>
<dbReference type="EC" id="6.1.1.16" evidence="12"/>
<dbReference type="HAMAP" id="MF_00041">
    <property type="entry name" value="Cys_tRNA_synth"/>
    <property type="match status" value="1"/>
</dbReference>
<dbReference type="InterPro" id="IPR032678">
    <property type="entry name" value="tRNA-synt_1_cat_dom"/>
</dbReference>
<evidence type="ECO:0000256" key="10">
    <source>
        <dbReference type="ARBA" id="ARBA00022917"/>
    </source>
</evidence>
<dbReference type="Proteomes" id="UP001548189">
    <property type="component" value="Unassembled WGS sequence"/>
</dbReference>
<keyword evidence="8 12" id="KW-0862">Zinc</keyword>
<dbReference type="InterPro" id="IPR024909">
    <property type="entry name" value="Cys-tRNA/MSH_ligase"/>
</dbReference>
<sequence length="463" mass="52416">MLKIYNSISQQKETFTPITPGKVKMYVCGITIYDYSHIGHARTFVAFDVIARYFRFSGYDLKFIRNITDIDDKIIARANQNNETINQLTERFEQIMHEDFAALGIQKPDVEPKATESIPEIIDTIQTLIDRNFAYQGDDGDVYYHVPKFSEYGKLSKQNLEALQAGERVGVAGDKKNPMDFVLWKSAKPGEPSWHSPWGEGRPGWHIECSAMSKKCLGKHFDIHGGGSDLQFPHHENEIAQSEAANGCTFANTWIHTGMVQVDKEKMSKSLNNFFTIRDVLQEYRSESVRFFMVSSHYRSQLNYSEDNLKSADAALERLYLALRDVDLSALPAINTDDPLVSRFIQAMDDDFNTPEAVAVLFEVAKELNRAKTESSEQVTHLAAVLIELGGVLGLLGQNPEEFLKSVSDGKDLDTQQIEGLIVERNQARADKNWARADEIRDQLQQMGVVLEDKDGNTSWRMV</sequence>
<keyword evidence="9 12" id="KW-0067">ATP-binding</keyword>
<dbReference type="PANTHER" id="PTHR10890:SF3">
    <property type="entry name" value="CYSTEINE--TRNA LIGASE, CYTOPLASMIC"/>
    <property type="match status" value="1"/>
</dbReference>
<evidence type="ECO:0000256" key="3">
    <source>
        <dbReference type="ARBA" id="ARBA00011245"/>
    </source>
</evidence>
<name>A0ABV2BWA8_9GAMM</name>
<comment type="subcellular location">
    <subcellularLocation>
        <location evidence="1 12">Cytoplasm</location>
    </subcellularLocation>
</comment>
<gene>
    <name evidence="12 14" type="primary">cysS</name>
    <name evidence="14" type="ORF">ABVT43_13115</name>
</gene>
<evidence type="ECO:0000256" key="7">
    <source>
        <dbReference type="ARBA" id="ARBA00022741"/>
    </source>
</evidence>
<feature type="binding site" evidence="12">
    <location>
        <position position="234"/>
    </location>
    <ligand>
        <name>Zn(2+)</name>
        <dbReference type="ChEBI" id="CHEBI:29105"/>
    </ligand>
</feature>
<evidence type="ECO:0000256" key="12">
    <source>
        <dbReference type="HAMAP-Rule" id="MF_00041"/>
    </source>
</evidence>
<dbReference type="Pfam" id="PF09190">
    <property type="entry name" value="DALR_2"/>
    <property type="match status" value="1"/>
</dbReference>
<dbReference type="InterPro" id="IPR056411">
    <property type="entry name" value="CysS_C"/>
</dbReference>
<evidence type="ECO:0000256" key="2">
    <source>
        <dbReference type="ARBA" id="ARBA00005594"/>
    </source>
</evidence>
<dbReference type="CDD" id="cd00672">
    <property type="entry name" value="CysRS_core"/>
    <property type="match status" value="1"/>
</dbReference>
<keyword evidence="5 12" id="KW-0436">Ligase</keyword>
<keyword evidence="7 12" id="KW-0547">Nucleotide-binding</keyword>
<evidence type="ECO:0000256" key="8">
    <source>
        <dbReference type="ARBA" id="ARBA00022833"/>
    </source>
</evidence>
<keyword evidence="4 12" id="KW-0963">Cytoplasm</keyword>
<evidence type="ECO:0000259" key="13">
    <source>
        <dbReference type="SMART" id="SM00840"/>
    </source>
</evidence>
<feature type="binding site" evidence="12">
    <location>
        <position position="269"/>
    </location>
    <ligand>
        <name>ATP</name>
        <dbReference type="ChEBI" id="CHEBI:30616"/>
    </ligand>
</feature>
<comment type="subunit">
    <text evidence="3 12">Monomer.</text>
</comment>
<dbReference type="SMART" id="SM00840">
    <property type="entry name" value="DALR_2"/>
    <property type="match status" value="1"/>
</dbReference>
<keyword evidence="11 12" id="KW-0030">Aminoacyl-tRNA synthetase</keyword>
<protein>
    <recommendedName>
        <fullName evidence="12">Cysteine--tRNA ligase</fullName>
        <ecNumber evidence="12">6.1.1.16</ecNumber>
    </recommendedName>
    <alternativeName>
        <fullName evidence="12">Cysteinyl-tRNA synthetase</fullName>
        <shortName evidence="12">CysRS</shortName>
    </alternativeName>
</protein>
<dbReference type="Gene3D" id="1.20.120.1910">
    <property type="entry name" value="Cysteine-tRNA ligase, C-terminal anti-codon recognition domain"/>
    <property type="match status" value="1"/>
</dbReference>
<feature type="binding site" evidence="12">
    <location>
        <position position="28"/>
    </location>
    <ligand>
        <name>Zn(2+)</name>
        <dbReference type="ChEBI" id="CHEBI:29105"/>
    </ligand>
</feature>
<keyword evidence="10 12" id="KW-0648">Protein biosynthesis</keyword>
<evidence type="ECO:0000256" key="1">
    <source>
        <dbReference type="ARBA" id="ARBA00004496"/>
    </source>
</evidence>
<feature type="binding site" evidence="12">
    <location>
        <position position="209"/>
    </location>
    <ligand>
        <name>Zn(2+)</name>
        <dbReference type="ChEBI" id="CHEBI:29105"/>
    </ligand>
</feature>
<accession>A0ABV2BWA8</accession>
<dbReference type="InterPro" id="IPR015273">
    <property type="entry name" value="Cys-tRNA-synt_Ia_DALR"/>
</dbReference>
<dbReference type="InterPro" id="IPR014729">
    <property type="entry name" value="Rossmann-like_a/b/a_fold"/>
</dbReference>
<evidence type="ECO:0000256" key="9">
    <source>
        <dbReference type="ARBA" id="ARBA00022840"/>
    </source>
</evidence>
<feature type="domain" description="Cysteinyl-tRNA synthetase class Ia DALR" evidence="13">
    <location>
        <begin position="343"/>
        <end position="404"/>
    </location>
</feature>
<evidence type="ECO:0000256" key="5">
    <source>
        <dbReference type="ARBA" id="ARBA00022598"/>
    </source>
</evidence>
<comment type="cofactor">
    <cofactor evidence="12">
        <name>Zn(2+)</name>
        <dbReference type="ChEBI" id="CHEBI:29105"/>
    </cofactor>
    <text evidence="12">Binds 1 zinc ion per subunit.</text>
</comment>
<dbReference type="PANTHER" id="PTHR10890">
    <property type="entry name" value="CYSTEINYL-TRNA SYNTHETASE"/>
    <property type="match status" value="1"/>
</dbReference>
<dbReference type="SUPFAM" id="SSF52374">
    <property type="entry name" value="Nucleotidylyl transferase"/>
    <property type="match status" value="1"/>
</dbReference>
<dbReference type="CDD" id="cd07963">
    <property type="entry name" value="Anticodon_Ia_Cys"/>
    <property type="match status" value="1"/>
</dbReference>
<reference evidence="14 15" key="1">
    <citation type="submission" date="2024-06" db="EMBL/GenBank/DDBJ databases">
        <authorList>
            <person name="Li F."/>
        </authorList>
    </citation>
    <scope>NUCLEOTIDE SEQUENCE [LARGE SCALE GENOMIC DNA]</scope>
    <source>
        <strain evidence="14 15">GXAS 311</strain>
    </source>
</reference>
<evidence type="ECO:0000256" key="11">
    <source>
        <dbReference type="ARBA" id="ARBA00023146"/>
    </source>
</evidence>
<dbReference type="GO" id="GO:0004817">
    <property type="term" value="F:cysteine-tRNA ligase activity"/>
    <property type="evidence" value="ECO:0007669"/>
    <property type="project" value="UniProtKB-EC"/>
</dbReference>